<dbReference type="InterPro" id="IPR008530">
    <property type="entry name" value="CCDC22"/>
</dbReference>
<dbReference type="EMBL" id="MTYJ01000060">
    <property type="protein sequence ID" value="OQV17475.1"/>
    <property type="molecule type" value="Genomic_DNA"/>
</dbReference>
<name>A0A1W0WQJ2_HYPEX</name>
<keyword evidence="3" id="KW-0175">Coiled coil</keyword>
<dbReference type="OrthoDB" id="10266736at2759"/>
<evidence type="ECO:0000256" key="1">
    <source>
        <dbReference type="ARBA" id="ARBA00006438"/>
    </source>
</evidence>
<dbReference type="PANTHER" id="PTHR15668">
    <property type="entry name" value="JM1 PROTEIN"/>
    <property type="match status" value="1"/>
</dbReference>
<comment type="similarity">
    <text evidence="1">Belongs to the CCDC22 family.</text>
</comment>
<dbReference type="AlphaFoldDB" id="A0A1W0WQJ2"/>
<evidence type="ECO:0000256" key="3">
    <source>
        <dbReference type="SAM" id="Coils"/>
    </source>
</evidence>
<evidence type="ECO:0000259" key="5">
    <source>
        <dbReference type="Pfam" id="PF05667"/>
    </source>
</evidence>
<dbReference type="InterPro" id="IPR048349">
    <property type="entry name" value="CCDC22_N"/>
</dbReference>
<evidence type="ECO:0000256" key="4">
    <source>
        <dbReference type="SAM" id="MobiDB-lite"/>
    </source>
</evidence>
<gene>
    <name evidence="7" type="ORF">BV898_08410</name>
</gene>
<dbReference type="PANTHER" id="PTHR15668:SF4">
    <property type="entry name" value="COILED-COIL DOMAIN-CONTAINING PROTEIN 22"/>
    <property type="match status" value="1"/>
</dbReference>
<feature type="coiled-coil region" evidence="3">
    <location>
        <begin position="550"/>
        <end position="589"/>
    </location>
</feature>
<protein>
    <recommendedName>
        <fullName evidence="2">Coiled-coil domain-containing protein 22 homolog</fullName>
    </recommendedName>
</protein>
<dbReference type="GO" id="GO:0097602">
    <property type="term" value="F:cullin family protein binding"/>
    <property type="evidence" value="ECO:0007669"/>
    <property type="project" value="TreeGrafter"/>
</dbReference>
<feature type="compositionally biased region" description="Polar residues" evidence="4">
    <location>
        <begin position="401"/>
        <end position="410"/>
    </location>
</feature>
<feature type="domain" description="CCDC22 N-terminal" evidence="6">
    <location>
        <begin position="1"/>
        <end position="107"/>
    </location>
</feature>
<sequence length="592" mass="66391">MAEVDGIVIQALRLLGCDLAEDVVSIRQFSVDNLVEAVSTCVRSIHPETPVPTRLSASMATKYRQASAIVDACKAIGYTGDLGYEAFLYGGESDMRKLLVFLVDKIPKEEQTTAGVVPYGNVFAREIQSAIESERERPWLPITFWQWRASRPHTITAIPSAFRSQRLSVPLTKDEASSAKIFPQQTSTAIGLAASIVEFNSSKLVCSRHNAASSEKDLGSRQSQMDNFKRNVAAALKDQVPADERRRQKPSIPEKPSTRTKPALPPRRNKDQASTDPASVTADVPSTPDLEVKLSEDEQVTLLQVEILAATEELKTVSDELKTFDVAVNKAEAAIRDGKEFLNSFENSVKTRKQVSLASVNGQLSTENLQKDIEALKSSQEDLHSQWMAKKEALLAELGTLRQQSRSQENSTERLKDDIRETKQSTSQLHAELTDRDDYLGLLRKEHQKIAKDTTRSSYTKRILEILANIKKQRLDIDKIIKDTRVIQKEINQLAGRLDRAFTETDELMFRDAKGDEFVRKAYKNVATFHESCASLIQAVEATGLIMREMKDLEDEVDNETKKSKEQNLERVKDDLKEIKAENSTLAKRLEL</sequence>
<evidence type="ECO:0000259" key="6">
    <source>
        <dbReference type="Pfam" id="PF21674"/>
    </source>
</evidence>
<comment type="caution">
    <text evidence="7">The sequence shown here is derived from an EMBL/GenBank/DDBJ whole genome shotgun (WGS) entry which is preliminary data.</text>
</comment>
<evidence type="ECO:0000256" key="2">
    <source>
        <dbReference type="ARBA" id="ARBA00017553"/>
    </source>
</evidence>
<dbReference type="Pfam" id="PF21674">
    <property type="entry name" value="CCDC22_N"/>
    <property type="match status" value="1"/>
</dbReference>
<dbReference type="InterPro" id="IPR048348">
    <property type="entry name" value="CCDC22_CC"/>
</dbReference>
<dbReference type="Proteomes" id="UP000192578">
    <property type="component" value="Unassembled WGS sequence"/>
</dbReference>
<accession>A0A1W0WQJ2</accession>
<reference evidence="8" key="1">
    <citation type="submission" date="2017-01" db="EMBL/GenBank/DDBJ databases">
        <title>Comparative genomics of anhydrobiosis in the tardigrade Hypsibius dujardini.</title>
        <authorList>
            <person name="Yoshida Y."/>
            <person name="Koutsovoulos G."/>
            <person name="Laetsch D."/>
            <person name="Stevens L."/>
            <person name="Kumar S."/>
            <person name="Horikawa D."/>
            <person name="Ishino K."/>
            <person name="Komine S."/>
            <person name="Tomita M."/>
            <person name="Blaxter M."/>
            <person name="Arakawa K."/>
        </authorList>
    </citation>
    <scope>NUCLEOTIDE SEQUENCE [LARGE SCALE GENOMIC DNA]</scope>
    <source>
        <strain evidence="8">Z151</strain>
    </source>
</reference>
<organism evidence="7 8">
    <name type="scientific">Hypsibius exemplaris</name>
    <name type="common">Freshwater tardigrade</name>
    <dbReference type="NCBI Taxonomy" id="2072580"/>
    <lineage>
        <taxon>Eukaryota</taxon>
        <taxon>Metazoa</taxon>
        <taxon>Ecdysozoa</taxon>
        <taxon>Tardigrada</taxon>
        <taxon>Eutardigrada</taxon>
        <taxon>Parachela</taxon>
        <taxon>Hypsibioidea</taxon>
        <taxon>Hypsibiidae</taxon>
        <taxon>Hypsibius</taxon>
    </lineage>
</organism>
<dbReference type="GO" id="GO:2000060">
    <property type="term" value="P:positive regulation of ubiquitin-dependent protein catabolic process"/>
    <property type="evidence" value="ECO:0007669"/>
    <property type="project" value="TreeGrafter"/>
</dbReference>
<feature type="compositionally biased region" description="Basic and acidic residues" evidence="4">
    <location>
        <begin position="411"/>
        <end position="423"/>
    </location>
</feature>
<dbReference type="Pfam" id="PF05667">
    <property type="entry name" value="CCDC22_CC"/>
    <property type="match status" value="1"/>
</dbReference>
<feature type="domain" description="CCDC22 coiled-coil" evidence="5">
    <location>
        <begin position="125"/>
        <end position="563"/>
    </location>
</feature>
<keyword evidence="8" id="KW-1185">Reference proteome</keyword>
<proteinExistence type="inferred from homology"/>
<evidence type="ECO:0000313" key="7">
    <source>
        <dbReference type="EMBL" id="OQV17475.1"/>
    </source>
</evidence>
<feature type="region of interest" description="Disordered" evidence="4">
    <location>
        <begin position="235"/>
        <end position="293"/>
    </location>
</feature>
<evidence type="ECO:0000313" key="8">
    <source>
        <dbReference type="Proteomes" id="UP000192578"/>
    </source>
</evidence>
<feature type="region of interest" description="Disordered" evidence="4">
    <location>
        <begin position="401"/>
        <end position="430"/>
    </location>
</feature>